<keyword evidence="4 14" id="KW-0597">Phosphoprotein</keyword>
<evidence type="ECO:0000256" key="11">
    <source>
        <dbReference type="ARBA" id="ARBA00022989"/>
    </source>
</evidence>
<dbReference type="GO" id="GO:0005524">
    <property type="term" value="F:ATP binding"/>
    <property type="evidence" value="ECO:0007669"/>
    <property type="project" value="UniProtKB-KW"/>
</dbReference>
<evidence type="ECO:0000256" key="10">
    <source>
        <dbReference type="ARBA" id="ARBA00022840"/>
    </source>
</evidence>
<keyword evidence="5" id="KW-0808">Transferase</keyword>
<keyword evidence="12" id="KW-0902">Two-component regulatory system</keyword>
<dbReference type="SMART" id="SM00387">
    <property type="entry name" value="HATPase_c"/>
    <property type="match status" value="1"/>
</dbReference>
<dbReference type="Gene3D" id="1.10.287.130">
    <property type="match status" value="1"/>
</dbReference>
<evidence type="ECO:0000256" key="3">
    <source>
        <dbReference type="ARBA" id="ARBA00012438"/>
    </source>
</evidence>
<comment type="subcellular location">
    <subcellularLocation>
        <location evidence="2">Membrane</location>
    </subcellularLocation>
</comment>
<evidence type="ECO:0000256" key="7">
    <source>
        <dbReference type="ARBA" id="ARBA00022741"/>
    </source>
</evidence>
<dbReference type="SUPFAM" id="SSF47384">
    <property type="entry name" value="Homodimeric domain of signal transducing histidine kinase"/>
    <property type="match status" value="1"/>
</dbReference>
<dbReference type="InterPro" id="IPR001789">
    <property type="entry name" value="Sig_transdc_resp-reg_receiver"/>
</dbReference>
<dbReference type="InterPro" id="IPR036097">
    <property type="entry name" value="HisK_dim/P_sf"/>
</dbReference>
<proteinExistence type="predicted"/>
<evidence type="ECO:0000256" key="5">
    <source>
        <dbReference type="ARBA" id="ARBA00022679"/>
    </source>
</evidence>
<evidence type="ECO:0000256" key="12">
    <source>
        <dbReference type="ARBA" id="ARBA00023012"/>
    </source>
</evidence>
<feature type="modified residue" description="4-aspartylphosphate" evidence="14">
    <location>
        <position position="505"/>
    </location>
</feature>
<dbReference type="Pfam" id="PF02518">
    <property type="entry name" value="HATPase_c"/>
    <property type="match status" value="1"/>
</dbReference>
<dbReference type="CDD" id="cd00082">
    <property type="entry name" value="HisKA"/>
    <property type="match status" value="1"/>
</dbReference>
<feature type="domain" description="Response regulatory" evidence="16">
    <location>
        <begin position="455"/>
        <end position="570"/>
    </location>
</feature>
<dbReference type="EC" id="2.7.13.3" evidence="3"/>
<dbReference type="Proteomes" id="UP000503003">
    <property type="component" value="Chromosome 1"/>
</dbReference>
<dbReference type="AlphaFoldDB" id="A0A6G7CHZ9"/>
<evidence type="ECO:0000313" key="17">
    <source>
        <dbReference type="EMBL" id="QIH41771.1"/>
    </source>
</evidence>
<dbReference type="PANTHER" id="PTHR43047:SF64">
    <property type="entry name" value="HISTIDINE KINASE CONTAINING CHEY-HOMOLOGOUS RECEIVER DOMAIN AND PAS DOMAIN-RELATED"/>
    <property type="match status" value="1"/>
</dbReference>
<keyword evidence="7" id="KW-0547">Nucleotide-binding</keyword>
<dbReference type="GO" id="GO:0016787">
    <property type="term" value="F:hydrolase activity"/>
    <property type="evidence" value="ECO:0007669"/>
    <property type="project" value="UniProtKB-KW"/>
</dbReference>
<evidence type="ECO:0000256" key="2">
    <source>
        <dbReference type="ARBA" id="ARBA00004370"/>
    </source>
</evidence>
<dbReference type="SUPFAM" id="SSF52172">
    <property type="entry name" value="CheY-like"/>
    <property type="match status" value="1"/>
</dbReference>
<evidence type="ECO:0000313" key="18">
    <source>
        <dbReference type="Proteomes" id="UP000503003"/>
    </source>
</evidence>
<dbReference type="PROSITE" id="PS50110">
    <property type="entry name" value="RESPONSE_REGULATORY"/>
    <property type="match status" value="1"/>
</dbReference>
<dbReference type="PANTHER" id="PTHR43047">
    <property type="entry name" value="TWO-COMPONENT HISTIDINE PROTEIN KINASE"/>
    <property type="match status" value="1"/>
</dbReference>
<dbReference type="Gene3D" id="3.40.50.2300">
    <property type="match status" value="1"/>
</dbReference>
<keyword evidence="10" id="KW-0067">ATP-binding</keyword>
<dbReference type="EMBL" id="CP049331">
    <property type="protein sequence ID" value="QIH41771.1"/>
    <property type="molecule type" value="Genomic_DNA"/>
</dbReference>
<keyword evidence="9" id="KW-0378">Hydrolase</keyword>
<dbReference type="CDD" id="cd17546">
    <property type="entry name" value="REC_hyHK_CKI1_RcsC-like"/>
    <property type="match status" value="1"/>
</dbReference>
<dbReference type="CDD" id="cd16922">
    <property type="entry name" value="HATPase_EvgS-ArcB-TorS-like"/>
    <property type="match status" value="1"/>
</dbReference>
<evidence type="ECO:0000256" key="1">
    <source>
        <dbReference type="ARBA" id="ARBA00000085"/>
    </source>
</evidence>
<dbReference type="FunFam" id="1.10.287.130:FF:000004">
    <property type="entry name" value="Ethylene receptor 1"/>
    <property type="match status" value="1"/>
</dbReference>
<dbReference type="PROSITE" id="PS50109">
    <property type="entry name" value="HIS_KIN"/>
    <property type="match status" value="1"/>
</dbReference>
<dbReference type="SMART" id="SM00388">
    <property type="entry name" value="HisKA"/>
    <property type="match status" value="1"/>
</dbReference>
<dbReference type="GO" id="GO:0016020">
    <property type="term" value="C:membrane"/>
    <property type="evidence" value="ECO:0007669"/>
    <property type="project" value="UniProtKB-SubCell"/>
</dbReference>
<organism evidence="17 18">
    <name type="scientific">Vibrio ziniensis</name>
    <dbReference type="NCBI Taxonomy" id="2711221"/>
    <lineage>
        <taxon>Bacteria</taxon>
        <taxon>Pseudomonadati</taxon>
        <taxon>Pseudomonadota</taxon>
        <taxon>Gammaproteobacteria</taxon>
        <taxon>Vibrionales</taxon>
        <taxon>Vibrionaceae</taxon>
        <taxon>Vibrio</taxon>
    </lineage>
</organism>
<evidence type="ECO:0000256" key="4">
    <source>
        <dbReference type="ARBA" id="ARBA00022553"/>
    </source>
</evidence>
<dbReference type="SMART" id="SM00448">
    <property type="entry name" value="REC"/>
    <property type="match status" value="1"/>
</dbReference>
<evidence type="ECO:0000256" key="13">
    <source>
        <dbReference type="ARBA" id="ARBA00023136"/>
    </source>
</evidence>
<name>A0A6G7CHZ9_9VIBR</name>
<evidence type="ECO:0000259" key="15">
    <source>
        <dbReference type="PROSITE" id="PS50109"/>
    </source>
</evidence>
<dbReference type="PRINTS" id="PR00344">
    <property type="entry name" value="BCTRLSENSOR"/>
</dbReference>
<reference evidence="17 18" key="1">
    <citation type="submission" date="2020-02" db="EMBL/GenBank/DDBJ databases">
        <title>A complete genome of a marine bacterium Vibrio sp. ZWAL4003 isolated from the mangrove sediment with the ability to degrade polysaccharides.</title>
        <authorList>
            <person name="Wu J."/>
            <person name="Qu W."/>
            <person name="Zeng R."/>
        </authorList>
    </citation>
    <scope>NUCLEOTIDE SEQUENCE [LARGE SCALE GENOMIC DNA]</scope>
    <source>
        <strain evidence="17 18">ZWAL4003</strain>
    </source>
</reference>
<keyword evidence="13" id="KW-0472">Membrane</keyword>
<accession>A0A6G7CHZ9</accession>
<dbReference type="InterPro" id="IPR005467">
    <property type="entry name" value="His_kinase_dom"/>
</dbReference>
<dbReference type="GO" id="GO:0000155">
    <property type="term" value="F:phosphorelay sensor kinase activity"/>
    <property type="evidence" value="ECO:0007669"/>
    <property type="project" value="InterPro"/>
</dbReference>
<keyword evidence="8" id="KW-0418">Kinase</keyword>
<evidence type="ECO:0000259" key="16">
    <source>
        <dbReference type="PROSITE" id="PS50110"/>
    </source>
</evidence>
<protein>
    <recommendedName>
        <fullName evidence="3">histidine kinase</fullName>
        <ecNumber evidence="3">2.7.13.3</ecNumber>
    </recommendedName>
</protein>
<dbReference type="RefSeq" id="WP_165311360.1">
    <property type="nucleotide sequence ID" value="NZ_CP049331.1"/>
</dbReference>
<comment type="catalytic activity">
    <reaction evidence="1">
        <text>ATP + protein L-histidine = ADP + protein N-phospho-L-histidine.</text>
        <dbReference type="EC" id="2.7.13.3"/>
    </reaction>
</comment>
<evidence type="ECO:0000256" key="14">
    <source>
        <dbReference type="PROSITE-ProRule" id="PRU00169"/>
    </source>
</evidence>
<evidence type="ECO:0000256" key="8">
    <source>
        <dbReference type="ARBA" id="ARBA00022777"/>
    </source>
</evidence>
<keyword evidence="11" id="KW-1133">Transmembrane helix</keyword>
<dbReference type="Pfam" id="PF00512">
    <property type="entry name" value="HisKA"/>
    <property type="match status" value="1"/>
</dbReference>
<dbReference type="SUPFAM" id="SSF55874">
    <property type="entry name" value="ATPase domain of HSP90 chaperone/DNA topoisomerase II/histidine kinase"/>
    <property type="match status" value="1"/>
</dbReference>
<dbReference type="Gene3D" id="3.30.565.10">
    <property type="entry name" value="Histidine kinase-like ATPase, C-terminal domain"/>
    <property type="match status" value="1"/>
</dbReference>
<gene>
    <name evidence="17" type="ORF">G5S32_07115</name>
</gene>
<sequence length="571" mass="64608">MKHQYIEHFNETLLELERSRERERLITEENRVILAALSALSQAENKYQIFDELKKVLSRYIKFSDFVVISKGKGVKSYSTFLTSNISFTGKEWVNGGKFQRVLNGESIILFEPIKLDEFKNLNSFLKEQINSALITGIRTQTSDSVLLLLGRNKGQFSLDMKSTLFRFRPLLERAISDIEYKEELQSLVDLKTRELIVAQKIAEQANKSKSQFLAMMSHELRTPLNAVLGLIDVLRDTSNTHQLDLLEQMESSAELLLVIINDVLDLSRVESGHFKLQCHNVNLFHKLNHALEYHRQLAEDKGITFCIDVKLCPNAEYFVDSVRLTQILFNVVGNAVKFTENGMVTVSLNDVNSKLYIQVNDTGIGIESERVEQLFSPFIQADSSNTRNYGGAGLGLTITKHLVELMKGTISVNSALNEGSCFEITIPLKESCQKEHQNTITNTVTKKSNEKSYNILVVEDTKTNQMVIQLMLSRLGYNVTLADNGLQAVELIKNDAQFDLVFMDISMPIMDGIEATKHIRSKNLNVPIIALTAHTMEDDKDECFKAGMDGFIIKPMRINEISSVIEKFAS</sequence>
<keyword evidence="18" id="KW-1185">Reference proteome</keyword>
<dbReference type="InterPro" id="IPR003594">
    <property type="entry name" value="HATPase_dom"/>
</dbReference>
<feature type="domain" description="Histidine kinase" evidence="15">
    <location>
        <begin position="216"/>
        <end position="431"/>
    </location>
</feature>
<evidence type="ECO:0000256" key="6">
    <source>
        <dbReference type="ARBA" id="ARBA00022692"/>
    </source>
</evidence>
<dbReference type="InterPro" id="IPR003661">
    <property type="entry name" value="HisK_dim/P_dom"/>
</dbReference>
<dbReference type="InterPro" id="IPR004358">
    <property type="entry name" value="Sig_transdc_His_kin-like_C"/>
</dbReference>
<dbReference type="FunFam" id="3.30.565.10:FF:000010">
    <property type="entry name" value="Sensor histidine kinase RcsC"/>
    <property type="match status" value="1"/>
</dbReference>
<evidence type="ECO:0000256" key="9">
    <source>
        <dbReference type="ARBA" id="ARBA00022801"/>
    </source>
</evidence>
<dbReference type="KEGG" id="vzi:G5S32_07115"/>
<dbReference type="Pfam" id="PF00072">
    <property type="entry name" value="Response_reg"/>
    <property type="match status" value="1"/>
</dbReference>
<dbReference type="InterPro" id="IPR036890">
    <property type="entry name" value="HATPase_C_sf"/>
</dbReference>
<keyword evidence="6" id="KW-0812">Transmembrane</keyword>
<dbReference type="InterPro" id="IPR011006">
    <property type="entry name" value="CheY-like_superfamily"/>
</dbReference>